<evidence type="ECO:0000256" key="4">
    <source>
        <dbReference type="SAM" id="Phobius"/>
    </source>
</evidence>
<feature type="transmembrane region" description="Helical" evidence="4">
    <location>
        <begin position="384"/>
        <end position="406"/>
    </location>
</feature>
<dbReference type="NCBIfam" id="TIGR00254">
    <property type="entry name" value="GGDEF"/>
    <property type="match status" value="1"/>
</dbReference>
<dbReference type="InterPro" id="IPR050469">
    <property type="entry name" value="Diguanylate_Cyclase"/>
</dbReference>
<evidence type="ECO:0000313" key="6">
    <source>
        <dbReference type="EMBL" id="MBN0987650.1"/>
    </source>
</evidence>
<dbReference type="Pfam" id="PF00990">
    <property type="entry name" value="GGDEF"/>
    <property type="match status" value="1"/>
</dbReference>
<protein>
    <recommendedName>
        <fullName evidence="1">diguanylate cyclase</fullName>
        <ecNumber evidence="1">2.7.7.65</ecNumber>
    </recommendedName>
</protein>
<evidence type="ECO:0000256" key="2">
    <source>
        <dbReference type="ARBA" id="ARBA00034247"/>
    </source>
</evidence>
<dbReference type="Gene3D" id="3.30.70.270">
    <property type="match status" value="1"/>
</dbReference>
<feature type="transmembrane region" description="Helical" evidence="4">
    <location>
        <begin position="264"/>
        <end position="283"/>
    </location>
</feature>
<feature type="coiled-coil region" evidence="3">
    <location>
        <begin position="548"/>
        <end position="575"/>
    </location>
</feature>
<dbReference type="InterPro" id="IPR029787">
    <property type="entry name" value="Nucleotide_cyclase"/>
</dbReference>
<evidence type="ECO:0000256" key="3">
    <source>
        <dbReference type="SAM" id="Coils"/>
    </source>
</evidence>
<dbReference type="PANTHER" id="PTHR45138">
    <property type="entry name" value="REGULATORY COMPONENTS OF SENSORY TRANSDUCTION SYSTEM"/>
    <property type="match status" value="1"/>
</dbReference>
<keyword evidence="4" id="KW-1133">Transmembrane helix</keyword>
<feature type="transmembrane region" description="Helical" evidence="4">
    <location>
        <begin position="236"/>
        <end position="258"/>
    </location>
</feature>
<comment type="catalytic activity">
    <reaction evidence="2">
        <text>2 GTP = 3',3'-c-di-GMP + 2 diphosphate</text>
        <dbReference type="Rhea" id="RHEA:24898"/>
        <dbReference type="ChEBI" id="CHEBI:33019"/>
        <dbReference type="ChEBI" id="CHEBI:37565"/>
        <dbReference type="ChEBI" id="CHEBI:58805"/>
        <dbReference type="EC" id="2.7.7.65"/>
    </reaction>
</comment>
<dbReference type="CDD" id="cd01949">
    <property type="entry name" value="GGDEF"/>
    <property type="match status" value="1"/>
</dbReference>
<organism evidence="6 7">
    <name type="scientific">Amphritea pacifica</name>
    <dbReference type="NCBI Taxonomy" id="2811233"/>
    <lineage>
        <taxon>Bacteria</taxon>
        <taxon>Pseudomonadati</taxon>
        <taxon>Pseudomonadota</taxon>
        <taxon>Gammaproteobacteria</taxon>
        <taxon>Oceanospirillales</taxon>
        <taxon>Oceanospirillaceae</taxon>
        <taxon>Amphritea</taxon>
    </lineage>
</organism>
<dbReference type="EMBL" id="JAFFZP010000012">
    <property type="protein sequence ID" value="MBN0987650.1"/>
    <property type="molecule type" value="Genomic_DNA"/>
</dbReference>
<dbReference type="InterPro" id="IPR000160">
    <property type="entry name" value="GGDEF_dom"/>
</dbReference>
<dbReference type="Proteomes" id="UP000760472">
    <property type="component" value="Unassembled WGS sequence"/>
</dbReference>
<reference evidence="6 7" key="1">
    <citation type="submission" date="2021-02" db="EMBL/GenBank/DDBJ databases">
        <title>A novel species of genus Amphritea isolated from a fishpond in China.</title>
        <authorList>
            <person name="Lu H."/>
        </authorList>
    </citation>
    <scope>NUCLEOTIDE SEQUENCE [LARGE SCALE GENOMIC DNA]</scope>
    <source>
        <strain evidence="6 7">RP18W</strain>
    </source>
</reference>
<keyword evidence="4" id="KW-0812">Transmembrane</keyword>
<feature type="transmembrane region" description="Helical" evidence="4">
    <location>
        <begin position="303"/>
        <end position="321"/>
    </location>
</feature>
<dbReference type="SMART" id="SM00267">
    <property type="entry name" value="GGDEF"/>
    <property type="match status" value="1"/>
</dbReference>
<evidence type="ECO:0000256" key="1">
    <source>
        <dbReference type="ARBA" id="ARBA00012528"/>
    </source>
</evidence>
<dbReference type="SUPFAM" id="SSF55073">
    <property type="entry name" value="Nucleotide cyclase"/>
    <property type="match status" value="1"/>
</dbReference>
<dbReference type="PANTHER" id="PTHR45138:SF9">
    <property type="entry name" value="DIGUANYLATE CYCLASE DGCM-RELATED"/>
    <property type="match status" value="1"/>
</dbReference>
<dbReference type="EC" id="2.7.7.65" evidence="1"/>
<feature type="transmembrane region" description="Helical" evidence="4">
    <location>
        <begin position="327"/>
        <end position="345"/>
    </location>
</feature>
<comment type="caution">
    <text evidence="6">The sequence shown here is derived from an EMBL/GenBank/DDBJ whole genome shotgun (WGS) entry which is preliminary data.</text>
</comment>
<dbReference type="InterPro" id="IPR011623">
    <property type="entry name" value="7TMR_DISM_rcpt_extracell_dom1"/>
</dbReference>
<dbReference type="InterPro" id="IPR043128">
    <property type="entry name" value="Rev_trsase/Diguanyl_cyclase"/>
</dbReference>
<dbReference type="Pfam" id="PF07696">
    <property type="entry name" value="7TMR-DISMED2"/>
    <property type="match status" value="1"/>
</dbReference>
<dbReference type="PROSITE" id="PS50887">
    <property type="entry name" value="GGDEF"/>
    <property type="match status" value="1"/>
</dbReference>
<feature type="transmembrane region" description="Helical" evidence="4">
    <location>
        <begin position="357"/>
        <end position="378"/>
    </location>
</feature>
<sequence>METPGFSINSHRQMDHRCRAGHSRGFAARLVVLLMSLLISTLCHAQPLISLSSNMADIGTERSVRYLEDTDHTYTLEQVSSEPLASRFAPLPDGKSNFGISGSGFWLRIDLKNSGEEPQVSLLEVVHPHWDHVTFYTDGAAAQSGGDHLPFASRAVAAESNLYPVTTAPGGVQRVWVHLSYNQPGLAETKLSLWTPDEFAQHYDSRYFIIGSFIGMGVLVVLYNLLIGYSTRMPEYIWYTLYIMAAMMALLSNTGLGYRYLWQGTLWLVDLAPILFSLLTLVLATQFTRSFLNTRESQIIDRLLQSLFVLAALAMLCYLFGGRGYALKLTLLYALATVLFPLIGVWRYKKGRSDARFYVLGWSVWSLAMLIAVTRNVGLIPADFVTSFSPPLGFCIEGVLLSLALADRINYLKQQKEAAELLHINHLRQEQEVLEQLVSERTAALEQAVKRAELLALTDSLTGVLNRRAFFESGEQELNRARRYQTPLAMVMIDLDMFKQINDNHGHATGDRVLVAAIDALQSMTRTADLFGRIGGEEFAILMPQTSLQAATDLAERLRVTLDTLEIRVGELTLNVTASFGVAAIDVSNESLAEAMGRADAALYRAKARGRNCVELASAATIKNAALSLSRT</sequence>
<dbReference type="Gene3D" id="2.60.40.2380">
    <property type="match status" value="1"/>
</dbReference>
<gene>
    <name evidence="6" type="ORF">JW498_09770</name>
</gene>
<name>A0ABS2W7H4_9GAMM</name>
<feature type="domain" description="GGDEF" evidence="5">
    <location>
        <begin position="486"/>
        <end position="619"/>
    </location>
</feature>
<dbReference type="Pfam" id="PF07695">
    <property type="entry name" value="7TMR-DISM_7TM"/>
    <property type="match status" value="1"/>
</dbReference>
<keyword evidence="3" id="KW-0175">Coiled coil</keyword>
<keyword evidence="4" id="KW-0472">Membrane</keyword>
<dbReference type="RefSeq" id="WP_205213508.1">
    <property type="nucleotide sequence ID" value="NZ_JAFFZP010000012.1"/>
</dbReference>
<dbReference type="InterPro" id="IPR011622">
    <property type="entry name" value="7TMR_DISM_rcpt_extracell_dom2"/>
</dbReference>
<accession>A0ABS2W7H4</accession>
<evidence type="ECO:0000313" key="7">
    <source>
        <dbReference type="Proteomes" id="UP000760472"/>
    </source>
</evidence>
<evidence type="ECO:0000259" key="5">
    <source>
        <dbReference type="PROSITE" id="PS50887"/>
    </source>
</evidence>
<keyword evidence="7" id="KW-1185">Reference proteome</keyword>
<proteinExistence type="predicted"/>
<feature type="transmembrane region" description="Helical" evidence="4">
    <location>
        <begin position="207"/>
        <end position="229"/>
    </location>
</feature>